<evidence type="ECO:0000259" key="5">
    <source>
        <dbReference type="PROSITE" id="PS50931"/>
    </source>
</evidence>
<organism evidence="6 7">
    <name type="scientific">Cupriavidus pauculus</name>
    <dbReference type="NCBI Taxonomy" id="82633"/>
    <lineage>
        <taxon>Bacteria</taxon>
        <taxon>Pseudomonadati</taxon>
        <taxon>Pseudomonadota</taxon>
        <taxon>Betaproteobacteria</taxon>
        <taxon>Burkholderiales</taxon>
        <taxon>Burkholderiaceae</taxon>
        <taxon>Cupriavidus</taxon>
    </lineage>
</organism>
<dbReference type="Proteomes" id="UP000322822">
    <property type="component" value="Chromosome 2"/>
</dbReference>
<evidence type="ECO:0000256" key="4">
    <source>
        <dbReference type="ARBA" id="ARBA00023163"/>
    </source>
</evidence>
<evidence type="ECO:0000256" key="2">
    <source>
        <dbReference type="ARBA" id="ARBA00023015"/>
    </source>
</evidence>
<dbReference type="GO" id="GO:0032993">
    <property type="term" value="C:protein-DNA complex"/>
    <property type="evidence" value="ECO:0007669"/>
    <property type="project" value="TreeGrafter"/>
</dbReference>
<dbReference type="SUPFAM" id="SSF53850">
    <property type="entry name" value="Periplasmic binding protein-like II"/>
    <property type="match status" value="1"/>
</dbReference>
<comment type="similarity">
    <text evidence="1">Belongs to the LysR transcriptional regulatory family.</text>
</comment>
<dbReference type="RefSeq" id="WP_150374959.1">
    <property type="nucleotide sequence ID" value="NZ_CP044067.1"/>
</dbReference>
<dbReference type="Pfam" id="PF03466">
    <property type="entry name" value="LysR_substrate"/>
    <property type="match status" value="1"/>
</dbReference>
<dbReference type="InterPro" id="IPR000847">
    <property type="entry name" value="LysR_HTH_N"/>
</dbReference>
<feature type="domain" description="HTH lysR-type" evidence="5">
    <location>
        <begin position="1"/>
        <end position="58"/>
    </location>
</feature>
<dbReference type="PROSITE" id="PS50931">
    <property type="entry name" value="HTH_LYSR"/>
    <property type="match status" value="1"/>
</dbReference>
<proteinExistence type="inferred from homology"/>
<dbReference type="SUPFAM" id="SSF46785">
    <property type="entry name" value="Winged helix' DNA-binding domain"/>
    <property type="match status" value="1"/>
</dbReference>
<dbReference type="OrthoDB" id="6113677at2"/>
<dbReference type="PANTHER" id="PTHR30346:SF28">
    <property type="entry name" value="HTH-TYPE TRANSCRIPTIONAL REGULATOR CYNR"/>
    <property type="match status" value="1"/>
</dbReference>
<dbReference type="Pfam" id="PF00126">
    <property type="entry name" value="HTH_1"/>
    <property type="match status" value="1"/>
</dbReference>
<dbReference type="Gene3D" id="1.10.10.10">
    <property type="entry name" value="Winged helix-like DNA-binding domain superfamily/Winged helix DNA-binding domain"/>
    <property type="match status" value="1"/>
</dbReference>
<evidence type="ECO:0000313" key="7">
    <source>
        <dbReference type="Proteomes" id="UP000322822"/>
    </source>
</evidence>
<evidence type="ECO:0000313" key="6">
    <source>
        <dbReference type="EMBL" id="QET04896.1"/>
    </source>
</evidence>
<sequence length="292" mass="32677">MDTRFIDTFVMVAECGSMAEAARRIHITPTALSQRLRTLERELGAPLVTRSGRFVRLTEAGARLLARARKFQRDVRELEMAVSEEGFPGGLRIGTIRTALTNVMPDLLRYIALRHPSLDATMEIGTSHDLYHQLVTGKVDAALLVEPPFKLPKAYVWHMLRTEPLVLLAPAHLAGQDPDAILAEQPMIRYDRRTWGGLLGEQYLQERGLHPQERFELDSPDGILLLVSMGLGVSLVPDCYPRAAVPDTAVILPLPEGRPVRQLGFLWPRQSQYARLFEAMVNSRPEGEGKTL</sequence>
<keyword evidence="3" id="KW-0238">DNA-binding</keyword>
<protein>
    <submittedName>
        <fullName evidence="6">LysR family transcriptional regulator</fullName>
    </submittedName>
</protein>
<dbReference type="InterPro" id="IPR005119">
    <property type="entry name" value="LysR_subst-bd"/>
</dbReference>
<gene>
    <name evidence="6" type="ORF">FOB72_22750</name>
</gene>
<dbReference type="EMBL" id="CP044067">
    <property type="protein sequence ID" value="QET04896.1"/>
    <property type="molecule type" value="Genomic_DNA"/>
</dbReference>
<dbReference type="GO" id="GO:0003677">
    <property type="term" value="F:DNA binding"/>
    <property type="evidence" value="ECO:0007669"/>
    <property type="project" value="UniProtKB-KW"/>
</dbReference>
<dbReference type="PANTHER" id="PTHR30346">
    <property type="entry name" value="TRANSCRIPTIONAL DUAL REGULATOR HCAR-RELATED"/>
    <property type="match status" value="1"/>
</dbReference>
<dbReference type="Gene3D" id="3.40.190.10">
    <property type="entry name" value="Periplasmic binding protein-like II"/>
    <property type="match status" value="2"/>
</dbReference>
<accession>A0A5P2HA72</accession>
<dbReference type="AlphaFoldDB" id="A0A5P2HA72"/>
<evidence type="ECO:0000256" key="3">
    <source>
        <dbReference type="ARBA" id="ARBA00023125"/>
    </source>
</evidence>
<name>A0A5P2HA72_9BURK</name>
<dbReference type="InterPro" id="IPR036390">
    <property type="entry name" value="WH_DNA-bd_sf"/>
</dbReference>
<dbReference type="PRINTS" id="PR00039">
    <property type="entry name" value="HTHLYSR"/>
</dbReference>
<keyword evidence="4" id="KW-0804">Transcription</keyword>
<reference evidence="6 7" key="1">
    <citation type="submission" date="2019-09" db="EMBL/GenBank/DDBJ databases">
        <title>FDA dAtabase for Regulatory Grade micrObial Sequences (FDA-ARGOS): Supporting development and validation of Infectious Disease Dx tests.</title>
        <authorList>
            <person name="Sciortino C."/>
            <person name="Tallon L."/>
            <person name="Sadzewicz L."/>
            <person name="Vavikolanu K."/>
            <person name="Mehta A."/>
            <person name="Aluvathingal J."/>
            <person name="Nadendla S."/>
            <person name="Nandy P."/>
            <person name="Geyer C."/>
            <person name="Yan Y."/>
            <person name="Sichtig H."/>
        </authorList>
    </citation>
    <scope>NUCLEOTIDE SEQUENCE [LARGE SCALE GENOMIC DNA]</scope>
    <source>
        <strain evidence="6 7">FDAARGOS_664</strain>
    </source>
</reference>
<dbReference type="GO" id="GO:0003700">
    <property type="term" value="F:DNA-binding transcription factor activity"/>
    <property type="evidence" value="ECO:0007669"/>
    <property type="project" value="InterPro"/>
</dbReference>
<dbReference type="FunFam" id="1.10.10.10:FF:000001">
    <property type="entry name" value="LysR family transcriptional regulator"/>
    <property type="match status" value="1"/>
</dbReference>
<keyword evidence="2" id="KW-0805">Transcription regulation</keyword>
<evidence type="ECO:0000256" key="1">
    <source>
        <dbReference type="ARBA" id="ARBA00009437"/>
    </source>
</evidence>
<dbReference type="InterPro" id="IPR036388">
    <property type="entry name" value="WH-like_DNA-bd_sf"/>
</dbReference>